<feature type="region of interest" description="Disordered" evidence="1">
    <location>
        <begin position="1"/>
        <end position="56"/>
    </location>
</feature>
<evidence type="ECO:0000313" key="2">
    <source>
        <dbReference type="EMBL" id="ORC83400.1"/>
    </source>
</evidence>
<proteinExistence type="predicted"/>
<dbReference type="EMBL" id="NBCO01000072">
    <property type="protein sequence ID" value="ORC83400.1"/>
    <property type="molecule type" value="Genomic_DNA"/>
</dbReference>
<keyword evidence="3" id="KW-1185">Reference proteome</keyword>
<reference evidence="2 3" key="1">
    <citation type="submission" date="2017-03" db="EMBL/GenBank/DDBJ databases">
        <title>An alternative strategy for trypanosome survival in the mammalian bloodstream revealed through genome and transcriptome analysis of the ubiquitous bovine parasite Trypanosoma (Megatrypanum) theileri.</title>
        <authorList>
            <person name="Kelly S."/>
            <person name="Ivens A."/>
            <person name="Mott A."/>
            <person name="O'Neill E."/>
            <person name="Emms D."/>
            <person name="Macleod O."/>
            <person name="Voorheis P."/>
            <person name="Matthews J."/>
            <person name="Matthews K."/>
            <person name="Carrington M."/>
        </authorList>
    </citation>
    <scope>NUCLEOTIDE SEQUENCE [LARGE SCALE GENOMIC DNA]</scope>
    <source>
        <strain evidence="2">Edinburgh</strain>
    </source>
</reference>
<gene>
    <name evidence="2" type="ORF">TM35_000721030</name>
</gene>
<organism evidence="2 3">
    <name type="scientific">Trypanosoma theileri</name>
    <dbReference type="NCBI Taxonomy" id="67003"/>
    <lineage>
        <taxon>Eukaryota</taxon>
        <taxon>Discoba</taxon>
        <taxon>Euglenozoa</taxon>
        <taxon>Kinetoplastea</taxon>
        <taxon>Metakinetoplastina</taxon>
        <taxon>Trypanosomatida</taxon>
        <taxon>Trypanosomatidae</taxon>
        <taxon>Trypanosoma</taxon>
    </lineage>
</organism>
<evidence type="ECO:0000256" key="1">
    <source>
        <dbReference type="SAM" id="MobiDB-lite"/>
    </source>
</evidence>
<dbReference type="AlphaFoldDB" id="A0A1X0NH49"/>
<comment type="caution">
    <text evidence="2">The sequence shown here is derived from an EMBL/GenBank/DDBJ whole genome shotgun (WGS) entry which is preliminary data.</text>
</comment>
<sequence length="111" mass="13243">MSRNTTDKVLRPETNEEEDDSKRTQKEPIMSRAARRKAKKQPVVVTAEMREEAKERRRELRKYLRMLKSNGARRKVAQMRAEKRERETCEMDEACAHLDMDARPLKKGRRE</sequence>
<name>A0A1X0NH49_9TRYP</name>
<accession>A0A1X0NH49</accession>
<evidence type="ECO:0000313" key="3">
    <source>
        <dbReference type="Proteomes" id="UP000192257"/>
    </source>
</evidence>
<dbReference type="VEuPathDB" id="TriTrypDB:TM35_000721030"/>
<dbReference type="Proteomes" id="UP000192257">
    <property type="component" value="Unassembled WGS sequence"/>
</dbReference>
<dbReference type="GeneID" id="39991005"/>
<dbReference type="RefSeq" id="XP_028877466.1">
    <property type="nucleotide sequence ID" value="XM_029031225.1"/>
</dbReference>
<dbReference type="OrthoDB" id="265023at2759"/>
<protein>
    <submittedName>
        <fullName evidence="2">Uncharacterized protein</fullName>
    </submittedName>
</protein>
<feature type="compositionally biased region" description="Basic and acidic residues" evidence="1">
    <location>
        <begin position="1"/>
        <end position="26"/>
    </location>
</feature>